<protein>
    <submittedName>
        <fullName evidence="1">Uncharacterized protein</fullName>
    </submittedName>
</protein>
<evidence type="ECO:0000313" key="2">
    <source>
        <dbReference type="Proteomes" id="UP001139068"/>
    </source>
</evidence>
<keyword evidence="2" id="KW-1185">Reference proteome</keyword>
<sequence length="324" mass="37433">MEAAGGDEDGRESTTSWTNPWIAEYKRRQAMLTKMRPFEVIVMMRDLNLTSYAFSKNAEELQAHVLRYPEIGHSQPFNPDVGDPFGIELARLLANLLASVKSLISGQRAVLRDIWPKLGKELSGFEQGEYTTKRLAVFEADEAKLLEELRNYSQHRFLPYLNPAWQFSQSVPAAEFQFRLHVKPLLKWDSLTAVVRKYLEKHGDSIDLIPIIGRYTAAVREFYKWFWLKVEETMKSERVEYDAHVAELMVYGEEVFLAPDWIREVGGEPPPGWNGVRWRRRSLAEIRQRRWALGHKSFRGIIVDGQGVAVVGDHPWTQILLHVP</sequence>
<name>A0ABS9YZ39_9MYCO</name>
<organism evidence="1 2">
    <name type="scientific">Candidatus Mycolicibacterium alkanivorans</name>
    <dbReference type="NCBI Taxonomy" id="2954114"/>
    <lineage>
        <taxon>Bacteria</taxon>
        <taxon>Bacillati</taxon>
        <taxon>Actinomycetota</taxon>
        <taxon>Actinomycetes</taxon>
        <taxon>Mycobacteriales</taxon>
        <taxon>Mycobacteriaceae</taxon>
        <taxon>Mycolicibacterium</taxon>
    </lineage>
</organism>
<dbReference type="RefSeq" id="WP_243071893.1">
    <property type="nucleotide sequence ID" value="NZ_JAIVFL010000001.1"/>
</dbReference>
<evidence type="ECO:0000313" key="1">
    <source>
        <dbReference type="EMBL" id="MCI4675594.1"/>
    </source>
</evidence>
<accession>A0ABS9YZ39</accession>
<comment type="caution">
    <text evidence="1">The sequence shown here is derived from an EMBL/GenBank/DDBJ whole genome shotgun (WGS) entry which is preliminary data.</text>
</comment>
<dbReference type="EMBL" id="JAIVFL010000001">
    <property type="protein sequence ID" value="MCI4675594.1"/>
    <property type="molecule type" value="Genomic_DNA"/>
</dbReference>
<gene>
    <name evidence="1" type="ORF">K9U37_12155</name>
</gene>
<reference evidence="1" key="1">
    <citation type="journal article" date="2022" name="ISME J.">
        <title>Identification of active gaseous-alkane degraders at natural gas seeps.</title>
        <authorList>
            <person name="Farhan Ul Haque M."/>
            <person name="Hernandez M."/>
            <person name="Crombie A.T."/>
            <person name="Murrell J.C."/>
        </authorList>
    </citation>
    <scope>NUCLEOTIDE SEQUENCE</scope>
    <source>
        <strain evidence="1">ANDR5</strain>
    </source>
</reference>
<proteinExistence type="predicted"/>
<dbReference type="Proteomes" id="UP001139068">
    <property type="component" value="Unassembled WGS sequence"/>
</dbReference>